<dbReference type="STRING" id="1895771.BGO89_12730"/>
<organism evidence="1 2">
    <name type="scientific">Candidatus Kapaibacterium thiocyanatum</name>
    <dbReference type="NCBI Taxonomy" id="1895771"/>
    <lineage>
        <taxon>Bacteria</taxon>
        <taxon>Pseudomonadati</taxon>
        <taxon>Candidatus Kapaibacteriota</taxon>
        <taxon>Candidatus Kapaibacteriia</taxon>
        <taxon>Candidatus Kapaibacteriales</taxon>
        <taxon>Candidatus Kapaibacteriaceae</taxon>
        <taxon>Candidatus Kapaibacterium</taxon>
    </lineage>
</organism>
<gene>
    <name evidence="1" type="ORF">BGO89_12730</name>
</gene>
<dbReference type="InterPro" id="IPR013783">
    <property type="entry name" value="Ig-like_fold"/>
</dbReference>
<dbReference type="Gene3D" id="2.60.40.10">
    <property type="entry name" value="Immunoglobulins"/>
    <property type="match status" value="1"/>
</dbReference>
<protein>
    <recommendedName>
        <fullName evidence="3">IgGFc-binding protein N-terminal domain-containing protein</fullName>
    </recommendedName>
</protein>
<dbReference type="Proteomes" id="UP000184233">
    <property type="component" value="Unassembled WGS sequence"/>
</dbReference>
<reference evidence="1 2" key="1">
    <citation type="submission" date="2016-09" db="EMBL/GenBank/DDBJ databases">
        <title>Genome-resolved meta-omics ties microbial dynamics to process performance in biotechnology for thiocyanate degradation.</title>
        <authorList>
            <person name="Kantor R.S."/>
            <person name="Huddy R.J."/>
            <person name="Iyer R."/>
            <person name="Thomas B.C."/>
            <person name="Brown C.T."/>
            <person name="Anantharaman K."/>
            <person name="Tringe S."/>
            <person name="Hettich R.L."/>
            <person name="Harrison S.T."/>
            <person name="Banfield J.F."/>
        </authorList>
    </citation>
    <scope>NUCLEOTIDE SEQUENCE [LARGE SCALE GENOMIC DNA]</scope>
    <source>
        <strain evidence="1">59-99</strain>
    </source>
</reference>
<name>A0A1M3KV00_9BACT</name>
<evidence type="ECO:0000313" key="2">
    <source>
        <dbReference type="Proteomes" id="UP000184233"/>
    </source>
</evidence>
<accession>A0A1M3KV00</accession>
<evidence type="ECO:0008006" key="3">
    <source>
        <dbReference type="Google" id="ProtNLM"/>
    </source>
</evidence>
<dbReference type="EMBL" id="MKVH01000025">
    <property type="protein sequence ID" value="OJX56202.1"/>
    <property type="molecule type" value="Genomic_DNA"/>
</dbReference>
<dbReference type="AlphaFoldDB" id="A0A1M3KV00"/>
<evidence type="ECO:0000313" key="1">
    <source>
        <dbReference type="EMBL" id="OJX56202.1"/>
    </source>
</evidence>
<proteinExistence type="predicted"/>
<comment type="caution">
    <text evidence="1">The sequence shown here is derived from an EMBL/GenBank/DDBJ whole genome shotgun (WGS) entry which is preliminary data.</text>
</comment>
<sequence length="841" mass="86177">MSMLFLMVCSIGVSYAQPSISGIVNDYVQVKEVFPCDSTVRVESTQGLSAGSRVLLTQMKGALASVVNDSTYGTILAINGAGATEFLTIDHIDGDLVTFTTRMVHDYSPSGMVQLVRVPVYDDIIIGGPLSAKPWNGTTGGVLVIEVRGALAFAADITVDGAGFRGGRTSIPRSRCDVGDFVVNWAVGLSAEKGEGIFQPPTNAGAGRGPAVSGGGGGNGNNAGGGGGGNAARGGIGGNPNLYCHLFPAVGGYGGSALDTLNGKQRFFLGGGGGGGHQNDVQGTGGAAGGGLVVIKARRIVGNGHTINANGAHVTLLAGEDGCGGGGAGGTVVVDADTVEGSLVISCTGGNGGSTNAMYNAHGPGGGGAGGAVILTRSHASLTTDLRGGLPGTHLVQSNEVYRSGFGAEPGGEGVVTVPFAWKRPISISLTVDGDAALCEGAVTFIDASPGFASYRWSDGATSPRRFVSDPGSYVMIAVDSGGCTHVSRSVVVSRNTTSYSVGGVLDFGMCDFDVPYRKTHVFRNTDDEDLTIGSIDMPGGFTLVRPDSFPVTVPAGQQLDLEVEFIAAEDRPYSGSMVINSTAPCADTSVVECKATVNPVYVTFSVPDTVAGVGARGFGIPLYCLVEPDTATLKVSLAHVVLSLDNRVFAVDTIFGADRMTDVVDLVNNVRTITLRIAGANVRGGSRVLATLVGTTLSSVVKATPIRIVGVTWTDAEQIPVTKVKDGSLQVDPLCYGDARVVRFFAPALLQIAPNPVVDDLVVTIGMTVPGTYDLAIVDVQGNPVMTRSFDRPFHDGQGVASRYVNETLSIPSGSLANGAYVARLITPVQTLSVPFVVAR</sequence>